<accession>A0A1G9SW10</accession>
<feature type="transmembrane region" description="Helical" evidence="1">
    <location>
        <begin position="33"/>
        <end position="56"/>
    </location>
</feature>
<keyword evidence="1" id="KW-0472">Membrane</keyword>
<name>A0A1G9SW10_9FIRM</name>
<dbReference type="Proteomes" id="UP000187651">
    <property type="component" value="Unassembled WGS sequence"/>
</dbReference>
<reference evidence="3" key="1">
    <citation type="submission" date="2016-10" db="EMBL/GenBank/DDBJ databases">
        <authorList>
            <person name="Varghese N."/>
            <person name="Submissions S."/>
        </authorList>
    </citation>
    <scope>NUCLEOTIDE SEQUENCE [LARGE SCALE GENOMIC DNA]</scope>
    <source>
        <strain evidence="3">M83</strain>
    </source>
</reference>
<keyword evidence="3" id="KW-1185">Reference proteome</keyword>
<dbReference type="AlphaFoldDB" id="A0A1G9SW10"/>
<keyword evidence="1" id="KW-1133">Transmembrane helix</keyword>
<evidence type="ECO:0000313" key="2">
    <source>
        <dbReference type="EMBL" id="SDM39602.1"/>
    </source>
</evidence>
<evidence type="ECO:0000313" key="3">
    <source>
        <dbReference type="Proteomes" id="UP000187651"/>
    </source>
</evidence>
<sequence>MAKGNGVRDEIKEQRAKFKSLSFTKKIGYIWTYYRLPIFAVICAILVVVSFVFAYIRNNYDTVCTIVSCDGYITGHRTDEDALTTGFTNYLGIDGKKTQIDIDYSYNMQGDDLDGAVTVSINKIYILANTGDMDGFMANDEDILYFCTEADTFFLDLREVLTDEELDYLSDYIIYYTDANGENVPVAVDISEAPEITATDLSVEHPCYGIVNTSPNYENAADFIRFVFDM</sequence>
<evidence type="ECO:0000256" key="1">
    <source>
        <dbReference type="SAM" id="Phobius"/>
    </source>
</evidence>
<evidence type="ECO:0008006" key="4">
    <source>
        <dbReference type="Google" id="ProtNLM"/>
    </source>
</evidence>
<dbReference type="EMBL" id="FNHZ01000001">
    <property type="protein sequence ID" value="SDM39602.1"/>
    <property type="molecule type" value="Genomic_DNA"/>
</dbReference>
<keyword evidence="1" id="KW-0812">Transmembrane</keyword>
<protein>
    <recommendedName>
        <fullName evidence="4">Extracellular solute-binding protein</fullName>
    </recommendedName>
</protein>
<organism evidence="2 3">
    <name type="scientific">Lachnospira pectinoschiza</name>
    <dbReference type="NCBI Taxonomy" id="28052"/>
    <lineage>
        <taxon>Bacteria</taxon>
        <taxon>Bacillati</taxon>
        <taxon>Bacillota</taxon>
        <taxon>Clostridia</taxon>
        <taxon>Lachnospirales</taxon>
        <taxon>Lachnospiraceae</taxon>
        <taxon>Lachnospira</taxon>
    </lineage>
</organism>
<gene>
    <name evidence="2" type="ORF">SAMN05216544_0114</name>
</gene>
<proteinExistence type="predicted"/>
<dbReference type="OrthoDB" id="1925387at2"/>
<dbReference type="RefSeq" id="WP_074520436.1">
    <property type="nucleotide sequence ID" value="NZ_FNHZ01000001.1"/>
</dbReference>